<feature type="chain" id="PRO_5045723958" evidence="1">
    <location>
        <begin position="21"/>
        <end position="292"/>
    </location>
</feature>
<evidence type="ECO:0000313" key="2">
    <source>
        <dbReference type="EMBL" id="MDQ0392191.1"/>
    </source>
</evidence>
<gene>
    <name evidence="2" type="ORF">J3R73_001983</name>
</gene>
<protein>
    <submittedName>
        <fullName evidence="2">Uncharacterized protein</fullName>
    </submittedName>
</protein>
<keyword evidence="3" id="KW-1185">Reference proteome</keyword>
<evidence type="ECO:0000256" key="1">
    <source>
        <dbReference type="SAM" id="SignalP"/>
    </source>
</evidence>
<reference evidence="2 3" key="1">
    <citation type="submission" date="2023-07" db="EMBL/GenBank/DDBJ databases">
        <title>Genomic Encyclopedia of Type Strains, Phase IV (KMG-IV): sequencing the most valuable type-strain genomes for metagenomic binning, comparative biology and taxonomic classification.</title>
        <authorList>
            <person name="Goeker M."/>
        </authorList>
    </citation>
    <scope>NUCLEOTIDE SEQUENCE [LARGE SCALE GENOMIC DNA]</scope>
    <source>
        <strain evidence="2 3">DSM 5896</strain>
    </source>
</reference>
<sequence>MKRFVVGFIAVICATATASASNDFPTSDESALIRLICKPQDTKGATCLEAINFPRDVQADFPEEGTRCFVSIERSYPIMAENKHYIVAPYRTDCAGHPDLGGGSLLARRDKGGSLHFLGYWPGKRASDDDGEALAKHCAVLKRSAKDERLYCLSYYRSTGSAVSWLVSFGVRDGRLLSETSDLRLDKRALVAGSVDMGAYTFTCDDARGKSVYFRLSHLVRRHSSPALEFTMIYADVTTVRRACRPQQAWPLDVKGRPIVGAANVPATELHSGRFGFKPPIVFQLSDDGYHQ</sequence>
<accession>A0ABU0FCM9</accession>
<feature type="signal peptide" evidence="1">
    <location>
        <begin position="1"/>
        <end position="20"/>
    </location>
</feature>
<proteinExistence type="predicted"/>
<name>A0ABU0FCM9_9HYPH</name>
<dbReference type="EMBL" id="JAUSVK010000001">
    <property type="protein sequence ID" value="MDQ0392191.1"/>
    <property type="molecule type" value="Genomic_DNA"/>
</dbReference>
<evidence type="ECO:0000313" key="3">
    <source>
        <dbReference type="Proteomes" id="UP001237448"/>
    </source>
</evidence>
<keyword evidence="1" id="KW-0732">Signal</keyword>
<organism evidence="2 3">
    <name type="scientific">Labrys monachus</name>
    <dbReference type="NCBI Taxonomy" id="217067"/>
    <lineage>
        <taxon>Bacteria</taxon>
        <taxon>Pseudomonadati</taxon>
        <taxon>Pseudomonadota</taxon>
        <taxon>Alphaproteobacteria</taxon>
        <taxon>Hyphomicrobiales</taxon>
        <taxon>Xanthobacteraceae</taxon>
        <taxon>Labrys</taxon>
    </lineage>
</organism>
<dbReference type="Proteomes" id="UP001237448">
    <property type="component" value="Unassembled WGS sequence"/>
</dbReference>
<comment type="caution">
    <text evidence="2">The sequence shown here is derived from an EMBL/GenBank/DDBJ whole genome shotgun (WGS) entry which is preliminary data.</text>
</comment>
<dbReference type="RefSeq" id="WP_307425708.1">
    <property type="nucleotide sequence ID" value="NZ_JAUSVK010000001.1"/>
</dbReference>